<evidence type="ECO:0000313" key="3">
    <source>
        <dbReference type="EMBL" id="RMI13882.1"/>
    </source>
</evidence>
<feature type="compositionally biased region" description="Low complexity" evidence="1">
    <location>
        <begin position="33"/>
        <end position="45"/>
    </location>
</feature>
<dbReference type="AlphaFoldDB" id="A0A3M2JJA7"/>
<evidence type="ECO:0000256" key="1">
    <source>
        <dbReference type="SAM" id="MobiDB-lite"/>
    </source>
</evidence>
<keyword evidence="4" id="KW-1185">Reference proteome</keyword>
<keyword evidence="2" id="KW-0732">Signal</keyword>
<accession>A0A3M2JJA7</accession>
<dbReference type="EMBL" id="RFFI01000008">
    <property type="protein sequence ID" value="RMI13882.1"/>
    <property type="molecule type" value="Genomic_DNA"/>
</dbReference>
<evidence type="ECO:0000256" key="2">
    <source>
        <dbReference type="SAM" id="SignalP"/>
    </source>
</evidence>
<evidence type="ECO:0000313" key="4">
    <source>
        <dbReference type="Proteomes" id="UP000269289"/>
    </source>
</evidence>
<feature type="chain" id="PRO_5038478712" description="DUF4352 domain-containing protein" evidence="2">
    <location>
        <begin position="23"/>
        <end position="242"/>
    </location>
</feature>
<evidence type="ECO:0008006" key="5">
    <source>
        <dbReference type="Google" id="ProtNLM"/>
    </source>
</evidence>
<gene>
    <name evidence="3" type="ORF">EBM89_02615</name>
</gene>
<organism evidence="3 4">
    <name type="scientific">Cellulomonas triticagri</name>
    <dbReference type="NCBI Taxonomy" id="2483352"/>
    <lineage>
        <taxon>Bacteria</taxon>
        <taxon>Bacillati</taxon>
        <taxon>Actinomycetota</taxon>
        <taxon>Actinomycetes</taxon>
        <taxon>Micrococcales</taxon>
        <taxon>Cellulomonadaceae</taxon>
        <taxon>Cellulomonas</taxon>
    </lineage>
</organism>
<dbReference type="PROSITE" id="PS51257">
    <property type="entry name" value="PROKAR_LIPOPROTEIN"/>
    <property type="match status" value="1"/>
</dbReference>
<sequence length="242" mass="25410">MKHTPGPWSALALSAAPAVTLAACTSSDPEPAEPTAAAVEPTPETGTDEDTETVAVTEVDDAGAGVVGSTEGLVTAPWAHPAQNVGEELATVQLASLSVRINDSGRFPGTRDQYFSDGTQALAEGAPVVYLSWTVTNTGDEPVRLGASMVNVRPTADGRNLGYDTNEGFRELGLSPDAVKEYHEDNIYVLGPGESFTEGMNFPLGEIDVLDLDLTFTPRSADGDLEHDLAVNERISVPLART</sequence>
<reference evidence="3 4" key="1">
    <citation type="submission" date="2018-10" db="EMBL/GenBank/DDBJ databases">
        <title>Isolation, diversity and antifungal activity of actinobacteria from wheat.</title>
        <authorList>
            <person name="Han C."/>
        </authorList>
    </citation>
    <scope>NUCLEOTIDE SEQUENCE [LARGE SCALE GENOMIC DNA]</scope>
    <source>
        <strain evidence="3 4">NEAU-YY56</strain>
    </source>
</reference>
<protein>
    <recommendedName>
        <fullName evidence="5">DUF4352 domain-containing protein</fullName>
    </recommendedName>
</protein>
<feature type="signal peptide" evidence="2">
    <location>
        <begin position="1"/>
        <end position="22"/>
    </location>
</feature>
<comment type="caution">
    <text evidence="3">The sequence shown here is derived from an EMBL/GenBank/DDBJ whole genome shotgun (WGS) entry which is preliminary data.</text>
</comment>
<dbReference type="Proteomes" id="UP000269289">
    <property type="component" value="Unassembled WGS sequence"/>
</dbReference>
<dbReference type="OrthoDB" id="5143857at2"/>
<name>A0A3M2JJA7_9CELL</name>
<dbReference type="RefSeq" id="WP_122147905.1">
    <property type="nucleotide sequence ID" value="NZ_RFFI01000008.1"/>
</dbReference>
<feature type="region of interest" description="Disordered" evidence="1">
    <location>
        <begin position="24"/>
        <end position="51"/>
    </location>
</feature>
<proteinExistence type="predicted"/>